<dbReference type="InterPro" id="IPR036397">
    <property type="entry name" value="RNaseH_sf"/>
</dbReference>
<proteinExistence type="predicted"/>
<dbReference type="GO" id="GO:0008408">
    <property type="term" value="F:3'-5' exonuclease activity"/>
    <property type="evidence" value="ECO:0007669"/>
    <property type="project" value="InterPro"/>
</dbReference>
<dbReference type="EMBL" id="MU864390">
    <property type="protein sequence ID" value="KAK4188255.1"/>
    <property type="molecule type" value="Genomic_DNA"/>
</dbReference>
<dbReference type="PANTHER" id="PTHR43040:SF1">
    <property type="entry name" value="RIBONUCLEASE D"/>
    <property type="match status" value="1"/>
</dbReference>
<dbReference type="AlphaFoldDB" id="A0AAN6WVU7"/>
<sequence>MATTVRTISTPPDLWAFLAAFPSTTTIYLDLEGTNLSRRGTLSIITMLLHPQSEVYLIDVATLGSAAFTESASDAGIAKPSTSCTLKGILEDSSIQKCLWDVRNDADALWSLYGVKLANVLDIQLLENASRPGDKTFLRGLDKCVQCDLQPQMTWSQRRDWAQTKQDVSSLMRTSTDLFDQRPMPSRIIDYCVGDVLHLPALRSKYEQKLLFGQTGWLVRVDQESENRLVEARSPGYQPHGRQKAFGPWSDGRADGVRRWMRLNGQ</sequence>
<reference evidence="2" key="2">
    <citation type="submission" date="2023-05" db="EMBL/GenBank/DDBJ databases">
        <authorList>
            <consortium name="Lawrence Berkeley National Laboratory"/>
            <person name="Steindorff A."/>
            <person name="Hensen N."/>
            <person name="Bonometti L."/>
            <person name="Westerberg I."/>
            <person name="Brannstrom I.O."/>
            <person name="Guillou S."/>
            <person name="Cros-Aarteil S."/>
            <person name="Calhoun S."/>
            <person name="Haridas S."/>
            <person name="Kuo A."/>
            <person name="Mondo S."/>
            <person name="Pangilinan J."/>
            <person name="Riley R."/>
            <person name="Labutti K."/>
            <person name="Andreopoulos B."/>
            <person name="Lipzen A."/>
            <person name="Chen C."/>
            <person name="Yanf M."/>
            <person name="Daum C."/>
            <person name="Ng V."/>
            <person name="Clum A."/>
            <person name="Ohm R."/>
            <person name="Martin F."/>
            <person name="Silar P."/>
            <person name="Natvig D."/>
            <person name="Lalanne C."/>
            <person name="Gautier V."/>
            <person name="Ament-Velasquez S.L."/>
            <person name="Kruys A."/>
            <person name="Hutchinson M.I."/>
            <person name="Powell A.J."/>
            <person name="Barry K."/>
            <person name="Miller A.N."/>
            <person name="Grigoriev I.V."/>
            <person name="Debuchy R."/>
            <person name="Gladieux P."/>
            <person name="Thoren M.H."/>
            <person name="Johannesson H."/>
        </authorList>
    </citation>
    <scope>NUCLEOTIDE SEQUENCE</scope>
    <source>
        <strain evidence="2">PSN309</strain>
    </source>
</reference>
<dbReference type="Pfam" id="PF01612">
    <property type="entry name" value="DNA_pol_A_exo1"/>
    <property type="match status" value="1"/>
</dbReference>
<accession>A0AAN6WVU7</accession>
<protein>
    <submittedName>
        <fullName evidence="2">Ribonuclease H-like domain-containing protein</fullName>
    </submittedName>
</protein>
<organism evidence="2 3">
    <name type="scientific">Podospora australis</name>
    <dbReference type="NCBI Taxonomy" id="1536484"/>
    <lineage>
        <taxon>Eukaryota</taxon>
        <taxon>Fungi</taxon>
        <taxon>Dikarya</taxon>
        <taxon>Ascomycota</taxon>
        <taxon>Pezizomycotina</taxon>
        <taxon>Sordariomycetes</taxon>
        <taxon>Sordariomycetidae</taxon>
        <taxon>Sordariales</taxon>
        <taxon>Podosporaceae</taxon>
        <taxon>Podospora</taxon>
    </lineage>
</organism>
<gene>
    <name evidence="2" type="ORF">QBC35DRAFT_514868</name>
</gene>
<dbReference type="Proteomes" id="UP001302126">
    <property type="component" value="Unassembled WGS sequence"/>
</dbReference>
<keyword evidence="3" id="KW-1185">Reference proteome</keyword>
<comment type="caution">
    <text evidence="2">The sequence shown here is derived from an EMBL/GenBank/DDBJ whole genome shotgun (WGS) entry which is preliminary data.</text>
</comment>
<evidence type="ECO:0000313" key="2">
    <source>
        <dbReference type="EMBL" id="KAK4188255.1"/>
    </source>
</evidence>
<reference evidence="2" key="1">
    <citation type="journal article" date="2023" name="Mol. Phylogenet. Evol.">
        <title>Genome-scale phylogeny and comparative genomics of the fungal order Sordariales.</title>
        <authorList>
            <person name="Hensen N."/>
            <person name="Bonometti L."/>
            <person name="Westerberg I."/>
            <person name="Brannstrom I.O."/>
            <person name="Guillou S."/>
            <person name="Cros-Aarteil S."/>
            <person name="Calhoun S."/>
            <person name="Haridas S."/>
            <person name="Kuo A."/>
            <person name="Mondo S."/>
            <person name="Pangilinan J."/>
            <person name="Riley R."/>
            <person name="LaButti K."/>
            <person name="Andreopoulos B."/>
            <person name="Lipzen A."/>
            <person name="Chen C."/>
            <person name="Yan M."/>
            <person name="Daum C."/>
            <person name="Ng V."/>
            <person name="Clum A."/>
            <person name="Steindorff A."/>
            <person name="Ohm R.A."/>
            <person name="Martin F."/>
            <person name="Silar P."/>
            <person name="Natvig D.O."/>
            <person name="Lalanne C."/>
            <person name="Gautier V."/>
            <person name="Ament-Velasquez S.L."/>
            <person name="Kruys A."/>
            <person name="Hutchinson M.I."/>
            <person name="Powell A.J."/>
            <person name="Barry K."/>
            <person name="Miller A.N."/>
            <person name="Grigoriev I.V."/>
            <person name="Debuchy R."/>
            <person name="Gladieux P."/>
            <person name="Hiltunen Thoren M."/>
            <person name="Johannesson H."/>
        </authorList>
    </citation>
    <scope>NUCLEOTIDE SEQUENCE</scope>
    <source>
        <strain evidence="2">PSN309</strain>
    </source>
</reference>
<dbReference type="InterPro" id="IPR002562">
    <property type="entry name" value="3'-5'_exonuclease_dom"/>
</dbReference>
<dbReference type="Gene3D" id="3.30.420.10">
    <property type="entry name" value="Ribonuclease H-like superfamily/Ribonuclease H"/>
    <property type="match status" value="1"/>
</dbReference>
<feature type="domain" description="3'-5' exonuclease" evidence="1">
    <location>
        <begin position="6"/>
        <end position="210"/>
    </location>
</feature>
<dbReference type="PANTHER" id="PTHR43040">
    <property type="entry name" value="RIBONUCLEASE D"/>
    <property type="match status" value="1"/>
</dbReference>
<dbReference type="SUPFAM" id="SSF53098">
    <property type="entry name" value="Ribonuclease H-like"/>
    <property type="match status" value="1"/>
</dbReference>
<dbReference type="InterPro" id="IPR012337">
    <property type="entry name" value="RNaseH-like_sf"/>
</dbReference>
<dbReference type="GO" id="GO:0006139">
    <property type="term" value="P:nucleobase-containing compound metabolic process"/>
    <property type="evidence" value="ECO:0007669"/>
    <property type="project" value="InterPro"/>
</dbReference>
<name>A0AAN6WVU7_9PEZI</name>
<dbReference type="GO" id="GO:0003676">
    <property type="term" value="F:nucleic acid binding"/>
    <property type="evidence" value="ECO:0007669"/>
    <property type="project" value="InterPro"/>
</dbReference>
<evidence type="ECO:0000259" key="1">
    <source>
        <dbReference type="Pfam" id="PF01612"/>
    </source>
</evidence>
<evidence type="ECO:0000313" key="3">
    <source>
        <dbReference type="Proteomes" id="UP001302126"/>
    </source>
</evidence>